<dbReference type="EnsemblBacteria" id="AAS95019">
    <property type="protein sequence ID" value="AAS95019"/>
    <property type="gene ID" value="DVU_0537"/>
</dbReference>
<gene>
    <name evidence="2" type="ordered locus">DVU_0537</name>
</gene>
<sequence>MHSRGPRPFHRIDVHARNHTSPREKGAIATCAAIASARVFSLDALDTIAYPRSRIYSILYR</sequence>
<accession>Q72EP0</accession>
<proteinExistence type="predicted"/>
<dbReference type="EMBL" id="AE017285">
    <property type="protein sequence ID" value="AAS95019.1"/>
    <property type="molecule type" value="Genomic_DNA"/>
</dbReference>
<evidence type="ECO:0000256" key="1">
    <source>
        <dbReference type="SAM" id="MobiDB-lite"/>
    </source>
</evidence>
<evidence type="ECO:0000313" key="3">
    <source>
        <dbReference type="Proteomes" id="UP000002194"/>
    </source>
</evidence>
<dbReference type="HOGENOM" id="CLU_2915015_0_0_7"/>
<feature type="compositionally biased region" description="Basic and acidic residues" evidence="1">
    <location>
        <begin position="10"/>
        <end position="24"/>
    </location>
</feature>
<dbReference type="Proteomes" id="UP000002194">
    <property type="component" value="Chromosome"/>
</dbReference>
<name>Q72EP0_NITV2</name>
<dbReference type="STRING" id="882.DVU_0537"/>
<dbReference type="PaxDb" id="882-DVU_0537"/>
<feature type="region of interest" description="Disordered" evidence="1">
    <location>
        <begin position="1"/>
        <end position="24"/>
    </location>
</feature>
<keyword evidence="3" id="KW-1185">Reference proteome</keyword>
<protein>
    <submittedName>
        <fullName evidence="2">Uncharacterized protein</fullName>
    </submittedName>
</protein>
<organism evidence="2 3">
    <name type="scientific">Nitratidesulfovibrio vulgaris (strain ATCC 29579 / DSM 644 / CCUG 34227 / NCIMB 8303 / VKM B-1760 / Hildenborough)</name>
    <name type="common">Desulfovibrio vulgaris</name>
    <dbReference type="NCBI Taxonomy" id="882"/>
    <lineage>
        <taxon>Bacteria</taxon>
        <taxon>Pseudomonadati</taxon>
        <taxon>Thermodesulfobacteriota</taxon>
        <taxon>Desulfovibrionia</taxon>
        <taxon>Desulfovibrionales</taxon>
        <taxon>Desulfovibrionaceae</taxon>
        <taxon>Nitratidesulfovibrio</taxon>
    </lineage>
</organism>
<reference evidence="2 3" key="1">
    <citation type="journal article" date="2004" name="Nat. Biotechnol.">
        <title>The genome sequence of the anaerobic, sulfate-reducing bacterium Desulfovibrio vulgaris Hildenborough.</title>
        <authorList>
            <person name="Heidelberg J.F."/>
            <person name="Seshadri R."/>
            <person name="Haveman S.A."/>
            <person name="Hemme C.L."/>
            <person name="Paulsen I.T."/>
            <person name="Kolonay J.F."/>
            <person name="Eisen J.A."/>
            <person name="Ward N."/>
            <person name="Methe B."/>
            <person name="Brinkac L.M."/>
            <person name="Daugherty S.C."/>
            <person name="Deboy R.T."/>
            <person name="Dodson R.J."/>
            <person name="Durkin A.S."/>
            <person name="Madupu R."/>
            <person name="Nelson W.C."/>
            <person name="Sullivan S.A."/>
            <person name="Fouts D."/>
            <person name="Haft D.H."/>
            <person name="Selengut J."/>
            <person name="Peterson J.D."/>
            <person name="Davidsen T.M."/>
            <person name="Zafar N."/>
            <person name="Zhou L."/>
            <person name="Radune D."/>
            <person name="Dimitrov G."/>
            <person name="Hance M."/>
            <person name="Tran K."/>
            <person name="Khouri H."/>
            <person name="Gill J."/>
            <person name="Utterback T.R."/>
            <person name="Feldblyum T.V."/>
            <person name="Wall J.D."/>
            <person name="Voordouw G."/>
            <person name="Fraser C.M."/>
        </authorList>
    </citation>
    <scope>NUCLEOTIDE SEQUENCE [LARGE SCALE GENOMIC DNA]</scope>
    <source>
        <strain evidence="3">ATCC 29579 / DSM 644 / NCIMB 8303 / VKM B-1760 / Hildenborough</strain>
    </source>
</reference>
<evidence type="ECO:0000313" key="2">
    <source>
        <dbReference type="EMBL" id="AAS95019.1"/>
    </source>
</evidence>
<dbReference type="AlphaFoldDB" id="Q72EP0"/>
<dbReference type="KEGG" id="dvu:DVU_0537"/>